<organism evidence="3 4">
    <name type="scientific">Sphingomonas echinoides</name>
    <dbReference type="NCBI Taxonomy" id="59803"/>
    <lineage>
        <taxon>Bacteria</taxon>
        <taxon>Pseudomonadati</taxon>
        <taxon>Pseudomonadota</taxon>
        <taxon>Alphaproteobacteria</taxon>
        <taxon>Sphingomonadales</taxon>
        <taxon>Sphingomonadaceae</taxon>
        <taxon>Sphingomonas</taxon>
    </lineage>
</organism>
<evidence type="ECO:0000313" key="3">
    <source>
        <dbReference type="EMBL" id="MDX5982911.1"/>
    </source>
</evidence>
<keyword evidence="2" id="KW-0472">Membrane</keyword>
<feature type="compositionally biased region" description="Low complexity" evidence="1">
    <location>
        <begin position="325"/>
        <end position="337"/>
    </location>
</feature>
<dbReference type="RefSeq" id="WP_245535569.1">
    <property type="nucleotide sequence ID" value="NZ_JAWXXV010000001.1"/>
</dbReference>
<dbReference type="Proteomes" id="UP001279660">
    <property type="component" value="Unassembled WGS sequence"/>
</dbReference>
<protein>
    <submittedName>
        <fullName evidence="3">Uncharacterized protein</fullName>
    </submittedName>
</protein>
<keyword evidence="4" id="KW-1185">Reference proteome</keyword>
<sequence>MDATPPPVPETAPAPSDSPRVEPITPRIVPPFVPPPRVAASDGLGWRRAIALGLIAFLIGASATAFVILRLVRGGDTKPVATVTLPVGSNGQAPVVIVPSKTNAPVPTIDLAALSSREAELADKIGDLEVRSGTIDRDARRASGYATRGEGLMVAFAARRALDRGLNLGFLEDQLHERFGNAQPAAVATIVQAAREPVTLEDLRIGLDGVAPELMTGAASTGWWQSLTRELSNLVVVRKAGTPSPLPVDRVARARRLLDAGQVEAALAEVSRTPGAPRAERWTSAARRYIAARRALDTIESAALFAPGVNAAPAAVVAPAPTVPAAQGVSAPAGAAPQPTPQPTVPAR</sequence>
<name>A0ABU4PFB7_9SPHN</name>
<keyword evidence="2" id="KW-1133">Transmembrane helix</keyword>
<feature type="region of interest" description="Disordered" evidence="1">
    <location>
        <begin position="1"/>
        <end position="28"/>
    </location>
</feature>
<evidence type="ECO:0000256" key="1">
    <source>
        <dbReference type="SAM" id="MobiDB-lite"/>
    </source>
</evidence>
<accession>A0ABU4PFB7</accession>
<proteinExistence type="predicted"/>
<dbReference type="EMBL" id="JAWXXV010000001">
    <property type="protein sequence ID" value="MDX5982911.1"/>
    <property type="molecule type" value="Genomic_DNA"/>
</dbReference>
<reference evidence="3 4" key="1">
    <citation type="submission" date="2023-11" db="EMBL/GenBank/DDBJ databases">
        <title>MicrobeMod: A computational toolkit for identifying prokaryotic methylation and restriction-modification with nanopore sequencing.</title>
        <authorList>
            <person name="Crits-Christoph A."/>
            <person name="Kang S.C."/>
            <person name="Lee H."/>
            <person name="Ostrov N."/>
        </authorList>
    </citation>
    <scope>NUCLEOTIDE SEQUENCE [LARGE SCALE GENOMIC DNA]</scope>
    <source>
        <strain evidence="3 4">ATCC 14820</strain>
    </source>
</reference>
<keyword evidence="2" id="KW-0812">Transmembrane</keyword>
<evidence type="ECO:0000256" key="2">
    <source>
        <dbReference type="SAM" id="Phobius"/>
    </source>
</evidence>
<feature type="transmembrane region" description="Helical" evidence="2">
    <location>
        <begin position="49"/>
        <end position="69"/>
    </location>
</feature>
<feature type="compositionally biased region" description="Pro residues" evidence="1">
    <location>
        <begin position="1"/>
        <end position="12"/>
    </location>
</feature>
<evidence type="ECO:0000313" key="4">
    <source>
        <dbReference type="Proteomes" id="UP001279660"/>
    </source>
</evidence>
<gene>
    <name evidence="3" type="ORF">SIL82_01450</name>
</gene>
<comment type="caution">
    <text evidence="3">The sequence shown here is derived from an EMBL/GenBank/DDBJ whole genome shotgun (WGS) entry which is preliminary data.</text>
</comment>
<feature type="compositionally biased region" description="Pro residues" evidence="1">
    <location>
        <begin position="338"/>
        <end position="348"/>
    </location>
</feature>
<feature type="region of interest" description="Disordered" evidence="1">
    <location>
        <begin position="325"/>
        <end position="348"/>
    </location>
</feature>